<dbReference type="Proteomes" id="UP000054321">
    <property type="component" value="Unassembled WGS sequence"/>
</dbReference>
<protein>
    <recommendedName>
        <fullName evidence="2">BAG domain-containing protein</fullName>
    </recommendedName>
</protein>
<evidence type="ECO:0000256" key="1">
    <source>
        <dbReference type="SAM" id="MobiDB-lite"/>
    </source>
</evidence>
<sequence>MNRWTGSFPFGGSRLSPFGRSQYHPHVTENDYSYITSDDLAAPPRAYDPRRPHGYPSMVAEDDVLLLRYKTITYRVQFPAYSIGDGKLQVRDIKERARVILGLPEGSEQRMKLLYKGQQLKDPHRPCRDYNLKNQSEVLCIVGEAPEPSEDSDGSESVTDSIGKKKRVRKSKKKGKGKKSDSNLSPDVGTSEEQSRGTSPSPAPKTALEKLNAISSHFHTKILPLCVQFTAAPPQDVKKKDFEHKKLTETIMNEVMLKLDAVDTDGDPEIREKRRALVRETQGVLNGLDEAAKA</sequence>
<dbReference type="SUPFAM" id="SSF63491">
    <property type="entry name" value="BAG domain"/>
    <property type="match status" value="1"/>
</dbReference>
<organism evidence="3 4">
    <name type="scientific">Oidiodendron maius (strain Zn)</name>
    <dbReference type="NCBI Taxonomy" id="913774"/>
    <lineage>
        <taxon>Eukaryota</taxon>
        <taxon>Fungi</taxon>
        <taxon>Dikarya</taxon>
        <taxon>Ascomycota</taxon>
        <taxon>Pezizomycotina</taxon>
        <taxon>Leotiomycetes</taxon>
        <taxon>Leotiomycetes incertae sedis</taxon>
        <taxon>Myxotrichaceae</taxon>
        <taxon>Oidiodendron</taxon>
    </lineage>
</organism>
<dbReference type="Pfam" id="PF02179">
    <property type="entry name" value="BAG"/>
    <property type="match status" value="1"/>
</dbReference>
<dbReference type="Gene3D" id="1.20.58.120">
    <property type="entry name" value="BAG domain"/>
    <property type="match status" value="1"/>
</dbReference>
<accession>A0A0C3C8A0</accession>
<feature type="domain" description="BAG" evidence="2">
    <location>
        <begin position="233"/>
        <end position="292"/>
    </location>
</feature>
<evidence type="ECO:0000313" key="3">
    <source>
        <dbReference type="EMBL" id="KIM95098.1"/>
    </source>
</evidence>
<name>A0A0C3C8A0_OIDMZ</name>
<reference evidence="4" key="2">
    <citation type="submission" date="2015-01" db="EMBL/GenBank/DDBJ databases">
        <title>Evolutionary Origins and Diversification of the Mycorrhizal Mutualists.</title>
        <authorList>
            <consortium name="DOE Joint Genome Institute"/>
            <consortium name="Mycorrhizal Genomics Consortium"/>
            <person name="Kohler A."/>
            <person name="Kuo A."/>
            <person name="Nagy L.G."/>
            <person name="Floudas D."/>
            <person name="Copeland A."/>
            <person name="Barry K.W."/>
            <person name="Cichocki N."/>
            <person name="Veneault-Fourrey C."/>
            <person name="LaButti K."/>
            <person name="Lindquist E.A."/>
            <person name="Lipzen A."/>
            <person name="Lundell T."/>
            <person name="Morin E."/>
            <person name="Murat C."/>
            <person name="Riley R."/>
            <person name="Ohm R."/>
            <person name="Sun H."/>
            <person name="Tunlid A."/>
            <person name="Henrissat B."/>
            <person name="Grigoriev I.V."/>
            <person name="Hibbett D.S."/>
            <person name="Martin F."/>
        </authorList>
    </citation>
    <scope>NUCLEOTIDE SEQUENCE [LARGE SCALE GENOMIC DNA]</scope>
    <source>
        <strain evidence="4">Zn</strain>
    </source>
</reference>
<dbReference type="EMBL" id="KN832888">
    <property type="protein sequence ID" value="KIM95098.1"/>
    <property type="molecule type" value="Genomic_DNA"/>
</dbReference>
<dbReference type="PROSITE" id="PS51035">
    <property type="entry name" value="BAG"/>
    <property type="match status" value="1"/>
</dbReference>
<reference evidence="3 4" key="1">
    <citation type="submission" date="2014-04" db="EMBL/GenBank/DDBJ databases">
        <authorList>
            <consortium name="DOE Joint Genome Institute"/>
            <person name="Kuo A."/>
            <person name="Martino E."/>
            <person name="Perotto S."/>
            <person name="Kohler A."/>
            <person name="Nagy L.G."/>
            <person name="Floudas D."/>
            <person name="Copeland A."/>
            <person name="Barry K.W."/>
            <person name="Cichocki N."/>
            <person name="Veneault-Fourrey C."/>
            <person name="LaButti K."/>
            <person name="Lindquist E.A."/>
            <person name="Lipzen A."/>
            <person name="Lundell T."/>
            <person name="Morin E."/>
            <person name="Murat C."/>
            <person name="Sun H."/>
            <person name="Tunlid A."/>
            <person name="Henrissat B."/>
            <person name="Grigoriev I.V."/>
            <person name="Hibbett D.S."/>
            <person name="Martin F."/>
            <person name="Nordberg H.P."/>
            <person name="Cantor M.N."/>
            <person name="Hua S.X."/>
        </authorList>
    </citation>
    <scope>NUCLEOTIDE SEQUENCE [LARGE SCALE GENOMIC DNA]</scope>
    <source>
        <strain evidence="3 4">Zn</strain>
    </source>
</reference>
<dbReference type="AlphaFoldDB" id="A0A0C3C8A0"/>
<dbReference type="Gene3D" id="3.10.20.90">
    <property type="entry name" value="Phosphatidylinositol 3-kinase Catalytic Subunit, Chain A, domain 1"/>
    <property type="match status" value="1"/>
</dbReference>
<dbReference type="SUPFAM" id="SSF54236">
    <property type="entry name" value="Ubiquitin-like"/>
    <property type="match status" value="1"/>
</dbReference>
<gene>
    <name evidence="3" type="ORF">OIDMADRAFT_207140</name>
</gene>
<dbReference type="GO" id="GO:0051087">
    <property type="term" value="F:protein-folding chaperone binding"/>
    <property type="evidence" value="ECO:0007669"/>
    <property type="project" value="InterPro"/>
</dbReference>
<evidence type="ECO:0000313" key="4">
    <source>
        <dbReference type="Proteomes" id="UP000054321"/>
    </source>
</evidence>
<dbReference type="HOGENOM" id="CLU_032998_0_0_1"/>
<dbReference type="InterPro" id="IPR036533">
    <property type="entry name" value="BAG_dom_sf"/>
</dbReference>
<dbReference type="InterPro" id="IPR003103">
    <property type="entry name" value="BAG_domain"/>
</dbReference>
<dbReference type="InParanoid" id="A0A0C3C8A0"/>
<dbReference type="OrthoDB" id="417450at2759"/>
<dbReference type="SMART" id="SM00264">
    <property type="entry name" value="BAG"/>
    <property type="match status" value="1"/>
</dbReference>
<evidence type="ECO:0000259" key="2">
    <source>
        <dbReference type="PROSITE" id="PS51035"/>
    </source>
</evidence>
<proteinExistence type="predicted"/>
<feature type="compositionally biased region" description="Basic residues" evidence="1">
    <location>
        <begin position="164"/>
        <end position="177"/>
    </location>
</feature>
<dbReference type="InterPro" id="IPR029071">
    <property type="entry name" value="Ubiquitin-like_domsf"/>
</dbReference>
<dbReference type="CDD" id="cd17039">
    <property type="entry name" value="Ubl_ubiquitin_like"/>
    <property type="match status" value="1"/>
</dbReference>
<keyword evidence="4" id="KW-1185">Reference proteome</keyword>
<dbReference type="STRING" id="913774.A0A0C3C8A0"/>
<feature type="region of interest" description="Disordered" evidence="1">
    <location>
        <begin position="145"/>
        <end position="205"/>
    </location>
</feature>